<proteinExistence type="predicted"/>
<reference evidence="1 2" key="1">
    <citation type="journal article" date="2012" name="PLoS ONE">
        <title>Evolution of Burkholderia pseudomallei in recurrent melioidosis.</title>
        <authorList>
            <person name="Hayden H.S."/>
            <person name="Lim R."/>
            <person name="Brittnacher M.J."/>
            <person name="Sims E.H."/>
            <person name="Ramage E.R."/>
            <person name="Fong C."/>
            <person name="Wu Z."/>
            <person name="Crist E."/>
            <person name="Chang J."/>
            <person name="Zhou Y."/>
            <person name="Radey M."/>
            <person name="Rohmer L."/>
            <person name="Haugen E."/>
            <person name="Gillett W."/>
            <person name="Wuthiekanun V."/>
            <person name="Peacock S.J."/>
            <person name="Kaul R."/>
            <person name="Miller S.I."/>
            <person name="Manoil C."/>
            <person name="Jacobs M.A."/>
        </authorList>
    </citation>
    <scope>NUCLEOTIDE SEQUENCE [LARGE SCALE GENOMIC DNA]</scope>
    <source>
        <strain evidence="1 2">1026b</strain>
    </source>
</reference>
<accession>A0A0H3HT59</accession>
<organism evidence="1 2">
    <name type="scientific">Burkholderia pseudomallei (strain 1026b)</name>
    <dbReference type="NCBI Taxonomy" id="884204"/>
    <lineage>
        <taxon>Bacteria</taxon>
        <taxon>Pseudomonadati</taxon>
        <taxon>Pseudomonadota</taxon>
        <taxon>Betaproteobacteria</taxon>
        <taxon>Burkholderiales</taxon>
        <taxon>Burkholderiaceae</taxon>
        <taxon>Burkholderia</taxon>
        <taxon>pseudomallei group</taxon>
    </lineage>
</organism>
<name>A0A0H3HT59_BURP2</name>
<evidence type="ECO:0000313" key="1">
    <source>
        <dbReference type="EMBL" id="AFI69491.1"/>
    </source>
</evidence>
<gene>
    <name evidence="1" type="ordered locus">BP1026B_II1244</name>
</gene>
<dbReference type="EMBL" id="CP002834">
    <property type="protein sequence ID" value="AFI69491.1"/>
    <property type="molecule type" value="Genomic_DNA"/>
</dbReference>
<dbReference type="Proteomes" id="UP000010087">
    <property type="component" value="Chromosome 2"/>
</dbReference>
<sequence>MHRSDQNRNCCGNIFAVGMETLFSPRHHFTTRVNQK</sequence>
<evidence type="ECO:0000313" key="2">
    <source>
        <dbReference type="Proteomes" id="UP000010087"/>
    </source>
</evidence>
<dbReference type="AlphaFoldDB" id="A0A0H3HT59"/>
<dbReference type="KEGG" id="bpz:BP1026B_II1244"/>
<protein>
    <submittedName>
        <fullName evidence="1">Uncharacterized protein</fullName>
    </submittedName>
</protein>